<keyword evidence="4" id="KW-1185">Reference proteome</keyword>
<dbReference type="RefSeq" id="WP_015723262.1">
    <property type="nucleotide sequence ID" value="NC_014972.1"/>
</dbReference>
<sequence>MKRMLLEQSSEEFYTSHSGLALAGACINRYSDLGRYVGRAAKGSDHITEIDILRSYLGLLCLGKSDYQAIAAMREDDYFKQALGIGRVPSVERLRQRLDEAGTELIPVVNRSSRTMLKRLKAPITGYRSGLVPLDVDVFSQDNSNTKKEGVSRTYKNYDGYAPMAAYLGMEGWCLEGELRPGSQHSQKGFVNFIKRVISGAKDLTKQPLRVRADAGNDALETLVALEDAEQTHYIVKWNPRESDVIAWRDRVFAEGPVKTPREGKRVGALIVEERKKVEEITYTFKRIVRVTERTIDKKGQFLLAPEITLEGWWTDLTTAAEDVIELYRQHATSEQFHSEFKTDLDLERLPNGKFATNALVMALGAFAYNILRFIGQTGQIAPFGPVRHSAKRRRLRTVIQELMYLAGRLLTTSRRLKLRFSRHCPAFAAFSAVYSGLMTAN</sequence>
<dbReference type="KEGG" id="dpr:Despr_0549"/>
<evidence type="ECO:0000259" key="1">
    <source>
        <dbReference type="Pfam" id="PF13701"/>
    </source>
</evidence>
<dbReference type="NCBIfam" id="NF033539">
    <property type="entry name" value="transpos_IS1380"/>
    <property type="match status" value="1"/>
</dbReference>
<dbReference type="EMBL" id="CP002364">
    <property type="protein sequence ID" value="ADW16716.1"/>
    <property type="molecule type" value="Genomic_DNA"/>
</dbReference>
<reference evidence="3 4" key="1">
    <citation type="journal article" date="2011" name="Stand. Genomic Sci.">
        <title>Complete genome sequence of Desulfobulbus propionicus type strain (1pr3).</title>
        <authorList>
            <person name="Pagani I."/>
            <person name="Lapidus A."/>
            <person name="Nolan M."/>
            <person name="Lucas S."/>
            <person name="Hammon N."/>
            <person name="Deshpande S."/>
            <person name="Cheng J.F."/>
            <person name="Chertkov O."/>
            <person name="Davenport K."/>
            <person name="Tapia R."/>
            <person name="Han C."/>
            <person name="Goodwin L."/>
            <person name="Pitluck S."/>
            <person name="Liolios K."/>
            <person name="Mavromatis K."/>
            <person name="Ivanova N."/>
            <person name="Mikhailova N."/>
            <person name="Pati A."/>
            <person name="Chen A."/>
            <person name="Palaniappan K."/>
            <person name="Land M."/>
            <person name="Hauser L."/>
            <person name="Chang Y.J."/>
            <person name="Jeffries C.D."/>
            <person name="Detter J.C."/>
            <person name="Brambilla E."/>
            <person name="Kannan K.P."/>
            <person name="Djao O.D."/>
            <person name="Rohde M."/>
            <person name="Pukall R."/>
            <person name="Spring S."/>
            <person name="Goker M."/>
            <person name="Sikorski J."/>
            <person name="Woyke T."/>
            <person name="Bristow J."/>
            <person name="Eisen J.A."/>
            <person name="Markowitz V."/>
            <person name="Hugenholtz P."/>
            <person name="Kyrpides N.C."/>
            <person name="Klenk H.P."/>
        </authorList>
    </citation>
    <scope>NUCLEOTIDE SEQUENCE [LARGE SCALE GENOMIC DNA]</scope>
    <source>
        <strain evidence="4">ATCC 33891 / DSM 2032 / 1pr3</strain>
        <strain evidence="3">DSM 2032</strain>
    </source>
</reference>
<dbReference type="Pfam" id="PF13701">
    <property type="entry name" value="DDE_Tnp_1_4"/>
    <property type="match status" value="1"/>
</dbReference>
<gene>
    <name evidence="2" type="ordered locus">Despr_0538</name>
    <name evidence="3" type="ordered locus">Despr_0549</name>
</gene>
<evidence type="ECO:0000313" key="4">
    <source>
        <dbReference type="Proteomes" id="UP000006365"/>
    </source>
</evidence>
<feature type="domain" description="Transposase DDE" evidence="1">
    <location>
        <begin position="50"/>
        <end position="438"/>
    </location>
</feature>
<evidence type="ECO:0000313" key="3">
    <source>
        <dbReference type="EMBL" id="ADW16725.1"/>
    </source>
</evidence>
<dbReference type="Proteomes" id="UP000006365">
    <property type="component" value="Chromosome"/>
</dbReference>
<dbReference type="InterPro" id="IPR025668">
    <property type="entry name" value="Tnp_DDE_dom"/>
</dbReference>
<name>A0A7U3YJU9_DESPD</name>
<dbReference type="InterPro" id="IPR047960">
    <property type="entry name" value="Transpos_IS1380"/>
</dbReference>
<organism evidence="3 4">
    <name type="scientific">Desulfobulbus propionicus (strain ATCC 33891 / DSM 2032 / VKM B-1956 / 1pr3)</name>
    <dbReference type="NCBI Taxonomy" id="577650"/>
    <lineage>
        <taxon>Bacteria</taxon>
        <taxon>Pseudomonadati</taxon>
        <taxon>Thermodesulfobacteriota</taxon>
        <taxon>Desulfobulbia</taxon>
        <taxon>Desulfobulbales</taxon>
        <taxon>Desulfobulbaceae</taxon>
        <taxon>Desulfobulbus</taxon>
    </lineage>
</organism>
<dbReference type="AlphaFoldDB" id="A0A7U3YJU9"/>
<accession>A0A7U3YJU9</accession>
<evidence type="ECO:0000313" key="2">
    <source>
        <dbReference type="EMBL" id="ADW16716.1"/>
    </source>
</evidence>
<dbReference type="KEGG" id="dpr:Despr_0538"/>
<dbReference type="PROSITE" id="PS51257">
    <property type="entry name" value="PROKAR_LIPOPROTEIN"/>
    <property type="match status" value="1"/>
</dbReference>
<dbReference type="EMBL" id="CP002364">
    <property type="protein sequence ID" value="ADW16725.1"/>
    <property type="molecule type" value="Genomic_DNA"/>
</dbReference>
<proteinExistence type="predicted"/>
<protein>
    <submittedName>
        <fullName evidence="3">Transposase, IS4 family</fullName>
    </submittedName>
</protein>
<dbReference type="InterPro" id="IPR012337">
    <property type="entry name" value="RNaseH-like_sf"/>
</dbReference>
<dbReference type="SUPFAM" id="SSF53098">
    <property type="entry name" value="Ribonuclease H-like"/>
    <property type="match status" value="1"/>
</dbReference>